<dbReference type="PANTHER" id="PTHR33254">
    <property type="entry name" value="4-HYDROXY-4-METHYL-2-OXOGLUTARATE ALDOLASE 3-RELATED"/>
    <property type="match status" value="1"/>
</dbReference>
<feature type="binding site" evidence="5">
    <location>
        <position position="123"/>
    </location>
    <ligand>
        <name>substrate</name>
    </ligand>
</feature>
<dbReference type="AlphaFoldDB" id="A0A931MJM9"/>
<dbReference type="Gene3D" id="3.50.30.40">
    <property type="entry name" value="Ribonuclease E inhibitor RraA/RraA-like"/>
    <property type="match status" value="1"/>
</dbReference>
<keyword evidence="7" id="KW-1185">Reference proteome</keyword>
<reference evidence="6" key="1">
    <citation type="submission" date="2020-11" db="EMBL/GenBank/DDBJ databases">
        <title>Bacterial whole genome sequence for Caenimonas sp. DR4.4.</title>
        <authorList>
            <person name="Le V."/>
            <person name="Ko S.-R."/>
            <person name="Ahn C.-Y."/>
            <person name="Oh H.-M."/>
        </authorList>
    </citation>
    <scope>NUCLEOTIDE SEQUENCE</scope>
    <source>
        <strain evidence="6">DR4.4</strain>
    </source>
</reference>
<dbReference type="GO" id="GO:0046872">
    <property type="term" value="F:metal ion binding"/>
    <property type="evidence" value="ECO:0007669"/>
    <property type="project" value="UniProtKB-KW"/>
</dbReference>
<dbReference type="Proteomes" id="UP000651050">
    <property type="component" value="Unassembled WGS sequence"/>
</dbReference>
<feature type="binding site" evidence="5">
    <location>
        <begin position="101"/>
        <end position="104"/>
    </location>
    <ligand>
        <name>substrate</name>
    </ligand>
</feature>
<dbReference type="RefSeq" id="WP_196988209.1">
    <property type="nucleotide sequence ID" value="NZ_JADWYS010000001.1"/>
</dbReference>
<evidence type="ECO:0000256" key="1">
    <source>
        <dbReference type="ARBA" id="ARBA00001968"/>
    </source>
</evidence>
<evidence type="ECO:0000256" key="3">
    <source>
        <dbReference type="ARBA" id="ARBA00029596"/>
    </source>
</evidence>
<keyword evidence="5" id="KW-0479">Metal-binding</keyword>
<comment type="cofactor">
    <cofactor evidence="5">
        <name>Mg(2+)</name>
        <dbReference type="ChEBI" id="CHEBI:18420"/>
    </cofactor>
</comment>
<dbReference type="EMBL" id="JADWYS010000001">
    <property type="protein sequence ID" value="MBG9390470.1"/>
    <property type="molecule type" value="Genomic_DNA"/>
</dbReference>
<protein>
    <recommendedName>
        <fullName evidence="2">Putative 4-hydroxy-4-methyl-2-oxoglutarate aldolase</fullName>
    </recommendedName>
    <alternativeName>
        <fullName evidence="3">Regulator of ribonuclease activity homolog</fullName>
    </alternativeName>
    <alternativeName>
        <fullName evidence="4">RraA-like protein</fullName>
    </alternativeName>
</protein>
<proteinExistence type="predicted"/>
<gene>
    <name evidence="6" type="ORF">I5803_20740</name>
</gene>
<evidence type="ECO:0000313" key="7">
    <source>
        <dbReference type="Proteomes" id="UP000651050"/>
    </source>
</evidence>
<dbReference type="CDD" id="cd16841">
    <property type="entry name" value="RraA_family"/>
    <property type="match status" value="1"/>
</dbReference>
<dbReference type="NCBIfam" id="NF004850">
    <property type="entry name" value="PRK06201.1"/>
    <property type="match status" value="1"/>
</dbReference>
<dbReference type="Pfam" id="PF03737">
    <property type="entry name" value="RraA-like"/>
    <property type="match status" value="1"/>
</dbReference>
<evidence type="ECO:0000256" key="4">
    <source>
        <dbReference type="ARBA" id="ARBA00030169"/>
    </source>
</evidence>
<evidence type="ECO:0000313" key="6">
    <source>
        <dbReference type="EMBL" id="MBG9390470.1"/>
    </source>
</evidence>
<evidence type="ECO:0000256" key="2">
    <source>
        <dbReference type="ARBA" id="ARBA00016549"/>
    </source>
</evidence>
<name>A0A931MJM9_9BURK</name>
<dbReference type="PANTHER" id="PTHR33254:SF4">
    <property type="entry name" value="4-HYDROXY-4-METHYL-2-OXOGLUTARATE ALDOLASE 3-RELATED"/>
    <property type="match status" value="1"/>
</dbReference>
<evidence type="ECO:0000256" key="5">
    <source>
        <dbReference type="PIRSR" id="PIRSR605493-1"/>
    </source>
</evidence>
<comment type="caution">
    <text evidence="6">The sequence shown here is derived from an EMBL/GenBank/DDBJ whole genome shotgun (WGS) entry which is preliminary data.</text>
</comment>
<dbReference type="SUPFAM" id="SSF89562">
    <property type="entry name" value="RraA-like"/>
    <property type="match status" value="1"/>
</dbReference>
<feature type="binding site" evidence="5">
    <location>
        <position position="124"/>
    </location>
    <ligand>
        <name>Mg(2+)</name>
        <dbReference type="ChEBI" id="CHEBI:18420"/>
    </ligand>
</feature>
<comment type="cofactor">
    <cofactor evidence="1">
        <name>a divalent metal cation</name>
        <dbReference type="ChEBI" id="CHEBI:60240"/>
    </cofactor>
</comment>
<dbReference type="InterPro" id="IPR036704">
    <property type="entry name" value="RraA/RraA-like_sf"/>
</dbReference>
<accession>A0A931MJM9</accession>
<dbReference type="InterPro" id="IPR005493">
    <property type="entry name" value="RraA/RraA-like"/>
</dbReference>
<sequence length="223" mass="23813">MDNLKGLGLRINPEWPRVDRQLVERFRAIPAAVVGDAAQRLQALGGGFNAYGGRKKFAGPAFTVRVRPGDNLFVHRALDMAKPGDVIVVEAGAALNTAIVGAMMSRYAKTRGIEALVIDGAIRDVDELEAMDFAVVARGATPNGPHKSGPGEIGFPIAVSSLSIAPGDLVMGDRDGVIVVPRDSADALVEIAEARHRAEQVLERDIEAGKWDRTFVEAALRKL</sequence>
<organism evidence="6 7">
    <name type="scientific">Caenimonas aquaedulcis</name>
    <dbReference type="NCBI Taxonomy" id="2793270"/>
    <lineage>
        <taxon>Bacteria</taxon>
        <taxon>Pseudomonadati</taxon>
        <taxon>Pseudomonadota</taxon>
        <taxon>Betaproteobacteria</taxon>
        <taxon>Burkholderiales</taxon>
        <taxon>Comamonadaceae</taxon>
        <taxon>Caenimonas</taxon>
    </lineage>
</organism>
<keyword evidence="5" id="KW-0460">Magnesium</keyword>